<keyword evidence="3" id="KW-1185">Reference proteome</keyword>
<dbReference type="AlphaFoldDB" id="A0A565CID9"/>
<name>A0A565CID9_9BRAS</name>
<protein>
    <recommendedName>
        <fullName evidence="4">RRM domain-containing protein</fullName>
    </recommendedName>
</protein>
<evidence type="ECO:0000313" key="3">
    <source>
        <dbReference type="Proteomes" id="UP000489600"/>
    </source>
</evidence>
<dbReference type="SUPFAM" id="SSF54928">
    <property type="entry name" value="RNA-binding domain, RBD"/>
    <property type="match status" value="1"/>
</dbReference>
<evidence type="ECO:0000313" key="2">
    <source>
        <dbReference type="EMBL" id="VVB13460.1"/>
    </source>
</evidence>
<organism evidence="2 3">
    <name type="scientific">Arabis nemorensis</name>
    <dbReference type="NCBI Taxonomy" id="586526"/>
    <lineage>
        <taxon>Eukaryota</taxon>
        <taxon>Viridiplantae</taxon>
        <taxon>Streptophyta</taxon>
        <taxon>Embryophyta</taxon>
        <taxon>Tracheophyta</taxon>
        <taxon>Spermatophyta</taxon>
        <taxon>Magnoliopsida</taxon>
        <taxon>eudicotyledons</taxon>
        <taxon>Gunneridae</taxon>
        <taxon>Pentapetalae</taxon>
        <taxon>rosids</taxon>
        <taxon>malvids</taxon>
        <taxon>Brassicales</taxon>
        <taxon>Brassicaceae</taxon>
        <taxon>Arabideae</taxon>
        <taxon>Arabis</taxon>
    </lineage>
</organism>
<dbReference type="GO" id="GO:0003676">
    <property type="term" value="F:nucleic acid binding"/>
    <property type="evidence" value="ECO:0007669"/>
    <property type="project" value="InterPro"/>
</dbReference>
<comment type="caution">
    <text evidence="2">The sequence shown here is derived from an EMBL/GenBank/DDBJ whole genome shotgun (WGS) entry which is preliminary data.</text>
</comment>
<dbReference type="Proteomes" id="UP000489600">
    <property type="component" value="Unassembled WGS sequence"/>
</dbReference>
<evidence type="ECO:0000256" key="1">
    <source>
        <dbReference type="SAM" id="MobiDB-lite"/>
    </source>
</evidence>
<evidence type="ECO:0008006" key="4">
    <source>
        <dbReference type="Google" id="ProtNLM"/>
    </source>
</evidence>
<reference evidence="2" key="1">
    <citation type="submission" date="2019-07" db="EMBL/GenBank/DDBJ databases">
        <authorList>
            <person name="Dittberner H."/>
        </authorList>
    </citation>
    <scope>NUCLEOTIDE SEQUENCE [LARGE SCALE GENOMIC DNA]</scope>
</reference>
<accession>A0A565CID9</accession>
<proteinExistence type="predicted"/>
<dbReference type="InterPro" id="IPR035979">
    <property type="entry name" value="RBD_domain_sf"/>
</dbReference>
<dbReference type="EMBL" id="CABITT030000008">
    <property type="protein sequence ID" value="VVB13460.1"/>
    <property type="molecule type" value="Genomic_DNA"/>
</dbReference>
<feature type="region of interest" description="Disordered" evidence="1">
    <location>
        <begin position="151"/>
        <end position="170"/>
    </location>
</feature>
<gene>
    <name evidence="2" type="ORF">ANE_LOCUS23904</name>
</gene>
<sequence length="170" mass="18713">MESNGSDAGNRESRSVTMVVSGYDKSLPEDDVKRLLSELFSPCGEITKVYIPTRVRRVTGRRNKFASSSSKLARIDNSHNKAESYEQERITPTTVVLHIAGLRDVVAEKAWALSGCDMGGWNVHVVHCPAPREIKFDHVFVGPRPAVRCSAPREVPHGEEKSLALSQGSL</sequence>